<accession>A0A3M2L3A0</accession>
<comment type="caution">
    <text evidence="2">The sequence shown here is derived from an EMBL/GenBank/DDBJ whole genome shotgun (WGS) entry which is preliminary data.</text>
</comment>
<dbReference type="Gene3D" id="3.40.50.2000">
    <property type="entry name" value="Glycogen Phosphorylase B"/>
    <property type="match status" value="2"/>
</dbReference>
<dbReference type="PANTHER" id="PTHR48050:SF13">
    <property type="entry name" value="STEROL 3-BETA-GLUCOSYLTRANSFERASE UGT80A2"/>
    <property type="match status" value="1"/>
</dbReference>
<proteinExistence type="predicted"/>
<gene>
    <name evidence="2" type="ORF">EBN03_19140</name>
</gene>
<feature type="domain" description="Erythromycin biosynthesis protein CIII-like C-terminal" evidence="1">
    <location>
        <begin position="294"/>
        <end position="396"/>
    </location>
</feature>
<dbReference type="AlphaFoldDB" id="A0A3M2L3A0"/>
<keyword evidence="2" id="KW-0808">Transferase</keyword>
<dbReference type="InterPro" id="IPR010610">
    <property type="entry name" value="EryCIII-like_C"/>
</dbReference>
<dbReference type="PANTHER" id="PTHR48050">
    <property type="entry name" value="STEROL 3-BETA-GLUCOSYLTRANSFERASE"/>
    <property type="match status" value="1"/>
</dbReference>
<dbReference type="CDD" id="cd03784">
    <property type="entry name" value="GT1_Gtf-like"/>
    <property type="match status" value="1"/>
</dbReference>
<evidence type="ECO:0000313" key="3">
    <source>
        <dbReference type="Proteomes" id="UP000279275"/>
    </source>
</evidence>
<protein>
    <submittedName>
        <fullName evidence="2">Glycosyltransferase</fullName>
    </submittedName>
</protein>
<dbReference type="InterPro" id="IPR050426">
    <property type="entry name" value="Glycosyltransferase_28"/>
</dbReference>
<dbReference type="FunFam" id="3.40.50.2000:FF:000009">
    <property type="entry name" value="Sterol 3-beta-glucosyltransferase UGT80A2"/>
    <property type="match status" value="1"/>
</dbReference>
<dbReference type="SUPFAM" id="SSF53756">
    <property type="entry name" value="UDP-Glycosyltransferase/glycogen phosphorylase"/>
    <property type="match status" value="1"/>
</dbReference>
<dbReference type="EMBL" id="RFFH01000007">
    <property type="protein sequence ID" value="RMI31456.1"/>
    <property type="molecule type" value="Genomic_DNA"/>
</dbReference>
<keyword evidence="3" id="KW-1185">Reference proteome</keyword>
<dbReference type="Pfam" id="PF06722">
    <property type="entry name" value="EryCIII-like_C"/>
    <property type="match status" value="1"/>
</dbReference>
<dbReference type="GO" id="GO:0016758">
    <property type="term" value="F:hexosyltransferase activity"/>
    <property type="evidence" value="ECO:0007669"/>
    <property type="project" value="UniProtKB-ARBA"/>
</dbReference>
<organism evidence="2 3">
    <name type="scientific">Nocardia stercoris</name>
    <dbReference type="NCBI Taxonomy" id="2483361"/>
    <lineage>
        <taxon>Bacteria</taxon>
        <taxon>Bacillati</taxon>
        <taxon>Actinomycetota</taxon>
        <taxon>Actinomycetes</taxon>
        <taxon>Mycobacteriales</taxon>
        <taxon>Nocardiaceae</taxon>
        <taxon>Nocardia</taxon>
    </lineage>
</organism>
<dbReference type="OrthoDB" id="3253247at2"/>
<evidence type="ECO:0000259" key="1">
    <source>
        <dbReference type="Pfam" id="PF06722"/>
    </source>
</evidence>
<reference evidence="2 3" key="1">
    <citation type="submission" date="2018-10" db="EMBL/GenBank/DDBJ databases">
        <title>Isolation from cow dung.</title>
        <authorList>
            <person name="Ling L."/>
        </authorList>
    </citation>
    <scope>NUCLEOTIDE SEQUENCE [LARGE SCALE GENOMIC DNA]</scope>
    <source>
        <strain evidence="2 3">NEAU-LL90</strain>
    </source>
</reference>
<dbReference type="GO" id="GO:0017000">
    <property type="term" value="P:antibiotic biosynthetic process"/>
    <property type="evidence" value="ECO:0007669"/>
    <property type="project" value="UniProtKB-ARBA"/>
</dbReference>
<sequence length="416" mass="44787">MSRFIIAPIGTRGDFAPLLDVGLRLRSAGHEVVMAAHCIYKQMVLDTGLELRIMGGDVEPDPDDPNFLNHERAKSLGRPDGLTYLGEGMIEALIDEPADAILITPISEAAGHALAEAKGIPAIGMRLAPQSATVEFPPALCGGGSFGRHGNRRAAEFGAWMYDTVFRNTIADMRRMVGLPKVSPRELRRRRDASEWLILNGYSPTVSPRPRDWRRNEEVTGYWWPPRPANWEPPAELVDFLDSGPAPVFVGFGSTTARSDKREEMSEIVTEALRRFGGRAVVQDGWLQLDITGDDVLNIGSVPYDWLFPRISAAIHHAGAGTTSASLRAGIPAAGVPGQADQGFWAQRLIDHGVSPGTISLRKMSADSLVGTLRALTTDGSYRANAARLAAGIAQEDGAGAAVKAIEDHMAALGKV</sequence>
<dbReference type="InterPro" id="IPR002213">
    <property type="entry name" value="UDP_glucos_trans"/>
</dbReference>
<dbReference type="RefSeq" id="WP_122189406.1">
    <property type="nucleotide sequence ID" value="NZ_RFFH01000007.1"/>
</dbReference>
<name>A0A3M2L3A0_9NOCA</name>
<dbReference type="Proteomes" id="UP000279275">
    <property type="component" value="Unassembled WGS sequence"/>
</dbReference>
<dbReference type="GO" id="GO:0008194">
    <property type="term" value="F:UDP-glycosyltransferase activity"/>
    <property type="evidence" value="ECO:0007669"/>
    <property type="project" value="InterPro"/>
</dbReference>
<evidence type="ECO:0000313" key="2">
    <source>
        <dbReference type="EMBL" id="RMI31456.1"/>
    </source>
</evidence>